<proteinExistence type="predicted"/>
<accession>A0A085MBY7</accession>
<dbReference type="Proteomes" id="UP000030764">
    <property type="component" value="Unassembled WGS sequence"/>
</dbReference>
<name>A0A085MBY7_9BILA</name>
<gene>
    <name evidence="1" type="ORF">M513_04433</name>
    <name evidence="2" type="ORF">M514_04433</name>
</gene>
<protein>
    <submittedName>
        <fullName evidence="1">Uncharacterized protein</fullName>
    </submittedName>
</protein>
<evidence type="ECO:0000313" key="2">
    <source>
        <dbReference type="EMBL" id="KFD62487.1"/>
    </source>
</evidence>
<evidence type="ECO:0000313" key="3">
    <source>
        <dbReference type="Proteomes" id="UP000030764"/>
    </source>
</evidence>
<organism evidence="1 3">
    <name type="scientific">Trichuris suis</name>
    <name type="common">pig whipworm</name>
    <dbReference type="NCBI Taxonomy" id="68888"/>
    <lineage>
        <taxon>Eukaryota</taxon>
        <taxon>Metazoa</taxon>
        <taxon>Ecdysozoa</taxon>
        <taxon>Nematoda</taxon>
        <taxon>Enoplea</taxon>
        <taxon>Dorylaimia</taxon>
        <taxon>Trichinellida</taxon>
        <taxon>Trichuridae</taxon>
        <taxon>Trichuris</taxon>
    </lineage>
</organism>
<dbReference type="AlphaFoldDB" id="A0A085MBY7"/>
<dbReference type="EMBL" id="KL367594">
    <property type="protein sequence ID" value="KFD62487.1"/>
    <property type="molecule type" value="Genomic_DNA"/>
</dbReference>
<sequence length="65" mass="7435">MEKNSTLLKDKNMWKHADTSLLVYGIICNHGSVSESRQMIRSFVQPDYVNRRIDVAIAISVLNAR</sequence>
<dbReference type="EMBL" id="KL363205">
    <property type="protein sequence ID" value="KFD54733.1"/>
    <property type="molecule type" value="Genomic_DNA"/>
</dbReference>
<evidence type="ECO:0000313" key="1">
    <source>
        <dbReference type="EMBL" id="KFD54733.1"/>
    </source>
</evidence>
<reference evidence="1 3" key="1">
    <citation type="journal article" date="2014" name="Nat. Genet.">
        <title>Genome and transcriptome of the porcine whipworm Trichuris suis.</title>
        <authorList>
            <person name="Jex A.R."/>
            <person name="Nejsum P."/>
            <person name="Schwarz E.M."/>
            <person name="Hu L."/>
            <person name="Young N.D."/>
            <person name="Hall R.S."/>
            <person name="Korhonen P.K."/>
            <person name="Liao S."/>
            <person name="Thamsborg S."/>
            <person name="Xia J."/>
            <person name="Xu P."/>
            <person name="Wang S."/>
            <person name="Scheerlinck J.P."/>
            <person name="Hofmann A."/>
            <person name="Sternberg P.W."/>
            <person name="Wang J."/>
            <person name="Gasser R.B."/>
        </authorList>
    </citation>
    <scope>NUCLEOTIDE SEQUENCE [LARGE SCALE GENOMIC DNA]</scope>
    <source>
        <strain evidence="2">DCEP-RM93F</strain>
        <strain evidence="1">DCEP-RM93M</strain>
    </source>
</reference>
<keyword evidence="3" id="KW-1185">Reference proteome</keyword>
<dbReference type="Proteomes" id="UP000030758">
    <property type="component" value="Unassembled WGS sequence"/>
</dbReference>